<feature type="compositionally biased region" description="Low complexity" evidence="1">
    <location>
        <begin position="48"/>
        <end position="60"/>
    </location>
</feature>
<dbReference type="EMBL" id="OY660883">
    <property type="protein sequence ID" value="CAJ1081601.1"/>
    <property type="molecule type" value="Genomic_DNA"/>
</dbReference>
<dbReference type="Proteomes" id="UP001178508">
    <property type="component" value="Chromosome 20"/>
</dbReference>
<sequence>MRSELLLRYFRVVELSAQWGGSSHTVSSVKTLGSGADPADLSPPGSPEPLSGSLLLLRPRSGARRPAE</sequence>
<dbReference type="AlphaFoldDB" id="A0AAV1H9A8"/>
<evidence type="ECO:0000256" key="1">
    <source>
        <dbReference type="SAM" id="MobiDB-lite"/>
    </source>
</evidence>
<feature type="compositionally biased region" description="Polar residues" evidence="1">
    <location>
        <begin position="21"/>
        <end position="31"/>
    </location>
</feature>
<reference evidence="2" key="1">
    <citation type="submission" date="2023-08" db="EMBL/GenBank/DDBJ databases">
        <authorList>
            <person name="Alioto T."/>
            <person name="Alioto T."/>
            <person name="Gomez Garrido J."/>
        </authorList>
    </citation>
    <scope>NUCLEOTIDE SEQUENCE</scope>
</reference>
<gene>
    <name evidence="2" type="ORF">XNOV1_A038530</name>
</gene>
<evidence type="ECO:0000313" key="3">
    <source>
        <dbReference type="Proteomes" id="UP001178508"/>
    </source>
</evidence>
<proteinExistence type="predicted"/>
<protein>
    <submittedName>
        <fullName evidence="2">Uncharacterized protein</fullName>
    </submittedName>
</protein>
<keyword evidence="3" id="KW-1185">Reference proteome</keyword>
<name>A0AAV1H9A8_XYRNO</name>
<organism evidence="2 3">
    <name type="scientific">Xyrichtys novacula</name>
    <name type="common">Pearly razorfish</name>
    <name type="synonym">Hemipteronotus novacula</name>
    <dbReference type="NCBI Taxonomy" id="13765"/>
    <lineage>
        <taxon>Eukaryota</taxon>
        <taxon>Metazoa</taxon>
        <taxon>Chordata</taxon>
        <taxon>Craniata</taxon>
        <taxon>Vertebrata</taxon>
        <taxon>Euteleostomi</taxon>
        <taxon>Actinopterygii</taxon>
        <taxon>Neopterygii</taxon>
        <taxon>Teleostei</taxon>
        <taxon>Neoteleostei</taxon>
        <taxon>Acanthomorphata</taxon>
        <taxon>Eupercaria</taxon>
        <taxon>Labriformes</taxon>
        <taxon>Labridae</taxon>
        <taxon>Xyrichtys</taxon>
    </lineage>
</organism>
<accession>A0AAV1H9A8</accession>
<feature type="region of interest" description="Disordered" evidence="1">
    <location>
        <begin position="21"/>
        <end position="68"/>
    </location>
</feature>
<evidence type="ECO:0000313" key="2">
    <source>
        <dbReference type="EMBL" id="CAJ1081601.1"/>
    </source>
</evidence>